<keyword evidence="1" id="KW-0472">Membrane</keyword>
<protein>
    <submittedName>
        <fullName evidence="2">DUF4199 domain-containing protein</fullName>
    </submittedName>
</protein>
<gene>
    <name evidence="2" type="ORF">IAC32_05395</name>
</gene>
<sequence>MDKAEIRFNINKSAMVYGLYLGLFLIFKFFAEVMSLSGSGYGLVYTFCILMLPFLVLYFAVLFGRKQPPGVLGYWHYFRFIFMIFFFASTILAVAQYVYFAFINPGFLQGQYETLLSNMDLLSETMPVFGQYREMFGQMQAPTPAMMVYQTIWIYVLAGVLLGFPLAGIAKVALKNIKKPDQ</sequence>
<dbReference type="AlphaFoldDB" id="A0A9D9EIF3"/>
<feature type="transmembrane region" description="Helical" evidence="1">
    <location>
        <begin position="76"/>
        <end position="99"/>
    </location>
</feature>
<dbReference type="InterPro" id="IPR025250">
    <property type="entry name" value="DUF4199"/>
</dbReference>
<evidence type="ECO:0000313" key="2">
    <source>
        <dbReference type="EMBL" id="MBO8447161.1"/>
    </source>
</evidence>
<reference evidence="2" key="2">
    <citation type="journal article" date="2021" name="PeerJ">
        <title>Extensive microbial diversity within the chicken gut microbiome revealed by metagenomics and culture.</title>
        <authorList>
            <person name="Gilroy R."/>
            <person name="Ravi A."/>
            <person name="Getino M."/>
            <person name="Pursley I."/>
            <person name="Horton D.L."/>
            <person name="Alikhan N.F."/>
            <person name="Baker D."/>
            <person name="Gharbi K."/>
            <person name="Hall N."/>
            <person name="Watson M."/>
            <person name="Adriaenssens E.M."/>
            <person name="Foster-Nyarko E."/>
            <person name="Jarju S."/>
            <person name="Secka A."/>
            <person name="Antonio M."/>
            <person name="Oren A."/>
            <person name="Chaudhuri R.R."/>
            <person name="La Ragione R."/>
            <person name="Hildebrand F."/>
            <person name="Pallen M.J."/>
        </authorList>
    </citation>
    <scope>NUCLEOTIDE SEQUENCE</scope>
    <source>
        <strain evidence="2">D3-1215</strain>
    </source>
</reference>
<evidence type="ECO:0000256" key="1">
    <source>
        <dbReference type="SAM" id="Phobius"/>
    </source>
</evidence>
<accession>A0A9D9EIF3</accession>
<dbReference type="Proteomes" id="UP000823637">
    <property type="component" value="Unassembled WGS sequence"/>
</dbReference>
<evidence type="ECO:0000313" key="3">
    <source>
        <dbReference type="Proteomes" id="UP000823637"/>
    </source>
</evidence>
<dbReference type="Pfam" id="PF13858">
    <property type="entry name" value="DUF4199"/>
    <property type="match status" value="1"/>
</dbReference>
<name>A0A9D9EIF3_9BACT</name>
<keyword evidence="1" id="KW-1133">Transmembrane helix</keyword>
<feature type="transmembrane region" description="Helical" evidence="1">
    <location>
        <begin position="12"/>
        <end position="31"/>
    </location>
</feature>
<comment type="caution">
    <text evidence="2">The sequence shown here is derived from an EMBL/GenBank/DDBJ whole genome shotgun (WGS) entry which is preliminary data.</text>
</comment>
<feature type="transmembrane region" description="Helical" evidence="1">
    <location>
        <begin position="43"/>
        <end position="64"/>
    </location>
</feature>
<organism evidence="2 3">
    <name type="scientific">Candidatus Enterocola intestinipullorum</name>
    <dbReference type="NCBI Taxonomy" id="2840783"/>
    <lineage>
        <taxon>Bacteria</taxon>
        <taxon>Pseudomonadati</taxon>
        <taxon>Bacteroidota</taxon>
        <taxon>Bacteroidia</taxon>
        <taxon>Bacteroidales</taxon>
        <taxon>Candidatus Enterocola</taxon>
    </lineage>
</organism>
<feature type="transmembrane region" description="Helical" evidence="1">
    <location>
        <begin position="152"/>
        <end position="174"/>
    </location>
</feature>
<reference evidence="2" key="1">
    <citation type="submission" date="2020-10" db="EMBL/GenBank/DDBJ databases">
        <authorList>
            <person name="Gilroy R."/>
        </authorList>
    </citation>
    <scope>NUCLEOTIDE SEQUENCE</scope>
    <source>
        <strain evidence="2">D3-1215</strain>
    </source>
</reference>
<dbReference type="EMBL" id="JADIMR010000081">
    <property type="protein sequence ID" value="MBO8447161.1"/>
    <property type="molecule type" value="Genomic_DNA"/>
</dbReference>
<keyword evidence="1" id="KW-0812">Transmembrane</keyword>
<proteinExistence type="predicted"/>